<accession>A0A514D811</accession>
<dbReference type="GO" id="GO:0046872">
    <property type="term" value="F:metal ion binding"/>
    <property type="evidence" value="ECO:0007669"/>
    <property type="project" value="UniProtKB-KW"/>
</dbReference>
<keyword evidence="4" id="KW-0548">Nucleotidyltransferase</keyword>
<comment type="catalytic activity">
    <reaction evidence="8">
        <text>RNA(n) + a ribonucleoside 5'-triphosphate = RNA(n+1) + diphosphate</text>
        <dbReference type="Rhea" id="RHEA:21248"/>
        <dbReference type="Rhea" id="RHEA-COMP:14527"/>
        <dbReference type="Rhea" id="RHEA-COMP:17342"/>
        <dbReference type="ChEBI" id="CHEBI:33019"/>
        <dbReference type="ChEBI" id="CHEBI:61557"/>
        <dbReference type="ChEBI" id="CHEBI:140395"/>
        <dbReference type="EC" id="2.7.7.48"/>
    </reaction>
</comment>
<protein>
    <recommendedName>
        <fullName evidence="1">RNA-directed RNA polymerase</fullName>
        <ecNumber evidence="1">2.7.7.48</ecNumber>
    </recommendedName>
    <alternativeName>
        <fullName evidence="7">RNA replicase beta chain</fullName>
    </alternativeName>
</protein>
<dbReference type="GO" id="GO:0003968">
    <property type="term" value="F:RNA-directed RNA polymerase activity"/>
    <property type="evidence" value="ECO:0007669"/>
    <property type="project" value="UniProtKB-KW"/>
</dbReference>
<evidence type="ECO:0000256" key="2">
    <source>
        <dbReference type="ARBA" id="ARBA00022484"/>
    </source>
</evidence>
<dbReference type="PROSITE" id="PS50522">
    <property type="entry name" value="RDRP_PHAGE"/>
    <property type="match status" value="1"/>
</dbReference>
<dbReference type="EC" id="2.7.7.48" evidence="1"/>
<organism evidence="11">
    <name type="scientific">Leviviridae sp</name>
    <dbReference type="NCBI Taxonomy" id="2027243"/>
    <lineage>
        <taxon>Viruses</taxon>
        <taxon>Riboviria</taxon>
        <taxon>Orthornavirae</taxon>
        <taxon>Lenarviricota</taxon>
        <taxon>Leviviricetes</taxon>
        <taxon>Norzivirales</taxon>
        <taxon>Fiersviridae</taxon>
    </lineage>
</organism>
<evidence type="ECO:0000256" key="4">
    <source>
        <dbReference type="ARBA" id="ARBA00022695"/>
    </source>
</evidence>
<dbReference type="GO" id="GO:0000166">
    <property type="term" value="F:nucleotide binding"/>
    <property type="evidence" value="ECO:0007669"/>
    <property type="project" value="UniProtKB-KW"/>
</dbReference>
<evidence type="ECO:0000256" key="1">
    <source>
        <dbReference type="ARBA" id="ARBA00012494"/>
    </source>
</evidence>
<dbReference type="InterPro" id="IPR007096">
    <property type="entry name" value="RNA-dir_Rpol_cat_phage"/>
</dbReference>
<evidence type="ECO:0000256" key="5">
    <source>
        <dbReference type="ARBA" id="ARBA00022741"/>
    </source>
</evidence>
<keyword evidence="6" id="KW-0693">Viral RNA replication</keyword>
<proteinExistence type="predicted"/>
<evidence type="ECO:0000256" key="7">
    <source>
        <dbReference type="ARBA" id="ARBA00030248"/>
    </source>
</evidence>
<evidence type="ECO:0000256" key="9">
    <source>
        <dbReference type="PIRSR" id="PIRSR605093-1"/>
    </source>
</evidence>
<keyword evidence="9" id="KW-0460">Magnesium</keyword>
<evidence type="ECO:0000256" key="6">
    <source>
        <dbReference type="ARBA" id="ARBA00022953"/>
    </source>
</evidence>
<keyword evidence="3" id="KW-0808">Transferase</keyword>
<dbReference type="GO" id="GO:0039694">
    <property type="term" value="P:viral RNA genome replication"/>
    <property type="evidence" value="ECO:0007669"/>
    <property type="project" value="InterPro"/>
</dbReference>
<keyword evidence="5" id="KW-0547">Nucleotide-binding</keyword>
<feature type="domain" description="RdRp catalytic" evidence="10">
    <location>
        <begin position="1"/>
        <end position="79"/>
    </location>
</feature>
<dbReference type="Pfam" id="PF03431">
    <property type="entry name" value="RNA_replicase_B"/>
    <property type="match status" value="1"/>
</dbReference>
<evidence type="ECO:0000313" key="11">
    <source>
        <dbReference type="EMBL" id="QDH89759.1"/>
    </source>
</evidence>
<evidence type="ECO:0000256" key="8">
    <source>
        <dbReference type="ARBA" id="ARBA00048744"/>
    </source>
</evidence>
<name>A0A514D811_9VIRU</name>
<keyword evidence="2 11" id="KW-0696">RNA-directed RNA polymerase</keyword>
<comment type="cofactor">
    <cofactor evidence="9">
        <name>Mg(2+)</name>
        <dbReference type="ChEBI" id="CHEBI:18420"/>
    </cofactor>
    <text evidence="9">Binds 2 Mg(2+) per subunit.</text>
</comment>
<feature type="binding site" evidence="9">
    <location>
        <position position="47"/>
    </location>
    <ligand>
        <name>Mg(2+)</name>
        <dbReference type="ChEBI" id="CHEBI:18420"/>
        <label>2</label>
    </ligand>
</feature>
<reference evidence="11" key="1">
    <citation type="submission" date="2019-05" db="EMBL/GenBank/DDBJ databases">
        <title>Metatranscriptomic reconstruction reveals RNA viruses with the potential to shape carbon cycling in soil.</title>
        <authorList>
            <person name="Starr E.P."/>
            <person name="Nuccio E."/>
            <person name="Pett-Ridge J."/>
            <person name="Banfield J.F."/>
            <person name="Firestone M.K."/>
        </authorList>
    </citation>
    <scope>NUCLEOTIDE SEQUENCE</scope>
    <source>
        <strain evidence="11">H4_Bulk_46_scaffold_126602</strain>
    </source>
</reference>
<evidence type="ECO:0000256" key="3">
    <source>
        <dbReference type="ARBA" id="ARBA00022679"/>
    </source>
</evidence>
<evidence type="ECO:0000259" key="10">
    <source>
        <dbReference type="PROSITE" id="PS50522"/>
    </source>
</evidence>
<gene>
    <name evidence="11" type="ORF">H4Bulk46126602_000002</name>
</gene>
<dbReference type="EMBL" id="MN035018">
    <property type="protein sequence ID" value="QDH89759.1"/>
    <property type="molecule type" value="Genomic_RNA"/>
</dbReference>
<sequence length="117" mass="13412">MGSALCFPMEAMVFTTLIFLGIQRSLNKPLYPRDLKRYVGSVRVYGDDLIVPVDQVPSVVRTLEHFGARVGSDKSFWTGKFRESCGREYFNGHDVSITRVRQAFRHNGLTLKRSNLW</sequence>
<dbReference type="InterPro" id="IPR005093">
    <property type="entry name" value="RNArep_beta"/>
</dbReference>
<keyword evidence="9" id="KW-0479">Metal-binding</keyword>
<feature type="binding site" evidence="9">
    <location>
        <position position="48"/>
    </location>
    <ligand>
        <name>Mg(2+)</name>
        <dbReference type="ChEBI" id="CHEBI:18420"/>
        <label>2</label>
    </ligand>
</feature>